<dbReference type="GO" id="GO:0016705">
    <property type="term" value="F:oxidoreductase activity, acting on paired donors, with incorporation or reduction of molecular oxygen"/>
    <property type="evidence" value="ECO:0007669"/>
    <property type="project" value="InterPro"/>
</dbReference>
<dbReference type="PANTHER" id="PTHR46206">
    <property type="entry name" value="CYTOCHROME P450"/>
    <property type="match status" value="1"/>
</dbReference>
<dbReference type="SUPFAM" id="SSF48264">
    <property type="entry name" value="Cytochrome P450"/>
    <property type="match status" value="1"/>
</dbReference>
<dbReference type="GO" id="GO:0020037">
    <property type="term" value="F:heme binding"/>
    <property type="evidence" value="ECO:0007669"/>
    <property type="project" value="InterPro"/>
</dbReference>
<proteinExistence type="inferred from homology"/>
<comment type="cofactor">
    <cofactor evidence="1">
        <name>heme</name>
        <dbReference type="ChEBI" id="CHEBI:30413"/>
    </cofactor>
</comment>
<dbReference type="EMBL" id="CAJVRM010000228">
    <property type="protein sequence ID" value="CAG8977662.1"/>
    <property type="molecule type" value="Genomic_DNA"/>
</dbReference>
<evidence type="ECO:0008006" key="8">
    <source>
        <dbReference type="Google" id="ProtNLM"/>
    </source>
</evidence>
<comment type="caution">
    <text evidence="6">The sequence shown here is derived from an EMBL/GenBank/DDBJ whole genome shotgun (WGS) entry which is preliminary data.</text>
</comment>
<dbReference type="Proteomes" id="UP000701801">
    <property type="component" value="Unassembled WGS sequence"/>
</dbReference>
<keyword evidence="5" id="KW-0408">Iron</keyword>
<evidence type="ECO:0000256" key="4">
    <source>
        <dbReference type="ARBA" id="ARBA00023002"/>
    </source>
</evidence>
<evidence type="ECO:0000256" key="1">
    <source>
        <dbReference type="ARBA" id="ARBA00001971"/>
    </source>
</evidence>
<evidence type="ECO:0000256" key="5">
    <source>
        <dbReference type="ARBA" id="ARBA00023004"/>
    </source>
</evidence>
<comment type="similarity">
    <text evidence="2">Belongs to the cytochrome P450 family.</text>
</comment>
<organism evidence="6 7">
    <name type="scientific">Hymenoscyphus albidus</name>
    <dbReference type="NCBI Taxonomy" id="595503"/>
    <lineage>
        <taxon>Eukaryota</taxon>
        <taxon>Fungi</taxon>
        <taxon>Dikarya</taxon>
        <taxon>Ascomycota</taxon>
        <taxon>Pezizomycotina</taxon>
        <taxon>Leotiomycetes</taxon>
        <taxon>Helotiales</taxon>
        <taxon>Helotiaceae</taxon>
        <taxon>Hymenoscyphus</taxon>
    </lineage>
</organism>
<gene>
    <name evidence="6" type="ORF">HYALB_00006612</name>
</gene>
<dbReference type="OrthoDB" id="1844152at2759"/>
<dbReference type="AlphaFoldDB" id="A0A9N9LSB1"/>
<dbReference type="GO" id="GO:0004497">
    <property type="term" value="F:monooxygenase activity"/>
    <property type="evidence" value="ECO:0007669"/>
    <property type="project" value="InterPro"/>
</dbReference>
<dbReference type="Pfam" id="PF00067">
    <property type="entry name" value="p450"/>
    <property type="match status" value="1"/>
</dbReference>
<evidence type="ECO:0000313" key="6">
    <source>
        <dbReference type="EMBL" id="CAG8977662.1"/>
    </source>
</evidence>
<accession>A0A9N9LSB1</accession>
<dbReference type="Gene3D" id="1.10.630.10">
    <property type="entry name" value="Cytochrome P450"/>
    <property type="match status" value="1"/>
</dbReference>
<sequence length="204" mass="23331">MDVYNVMNDSKAYFRVFHPFVAPFLTSVRQIRARFTVARRLLLPRFENRYPDDGKGHNDMLQWLVDTARGRDEETDQVVKRMLFLNMAAIHTSAEAATSTILDLCARPDYINMLRDEMLESIKTHGGLKLATISSLKKTDSFIKESNRLNTSGLMTFHRRLAVPLTLSNGVTLPASTYLSMSHYPMIHDAEIFPEPEAFDGLRF</sequence>
<dbReference type="InterPro" id="IPR036396">
    <property type="entry name" value="Cyt_P450_sf"/>
</dbReference>
<dbReference type="GO" id="GO:0005506">
    <property type="term" value="F:iron ion binding"/>
    <property type="evidence" value="ECO:0007669"/>
    <property type="project" value="InterPro"/>
</dbReference>
<dbReference type="InterPro" id="IPR001128">
    <property type="entry name" value="Cyt_P450"/>
</dbReference>
<reference evidence="6" key="1">
    <citation type="submission" date="2021-07" db="EMBL/GenBank/DDBJ databases">
        <authorList>
            <person name="Durling M."/>
        </authorList>
    </citation>
    <scope>NUCLEOTIDE SEQUENCE</scope>
</reference>
<protein>
    <recommendedName>
        <fullName evidence="8">Cytochrome P450</fullName>
    </recommendedName>
</protein>
<keyword evidence="7" id="KW-1185">Reference proteome</keyword>
<evidence type="ECO:0000313" key="7">
    <source>
        <dbReference type="Proteomes" id="UP000701801"/>
    </source>
</evidence>
<evidence type="ECO:0000256" key="3">
    <source>
        <dbReference type="ARBA" id="ARBA00022723"/>
    </source>
</evidence>
<dbReference type="CDD" id="cd11041">
    <property type="entry name" value="CYP503A1-like"/>
    <property type="match status" value="1"/>
</dbReference>
<name>A0A9N9LSB1_9HELO</name>
<keyword evidence="4" id="KW-0560">Oxidoreductase</keyword>
<evidence type="ECO:0000256" key="2">
    <source>
        <dbReference type="ARBA" id="ARBA00010617"/>
    </source>
</evidence>
<keyword evidence="3" id="KW-0479">Metal-binding</keyword>